<dbReference type="AlphaFoldDB" id="A0A8T0DUH2"/>
<organism evidence="2 3">
    <name type="scientific">Paragonimus westermani</name>
    <dbReference type="NCBI Taxonomy" id="34504"/>
    <lineage>
        <taxon>Eukaryota</taxon>
        <taxon>Metazoa</taxon>
        <taxon>Spiralia</taxon>
        <taxon>Lophotrochozoa</taxon>
        <taxon>Platyhelminthes</taxon>
        <taxon>Trematoda</taxon>
        <taxon>Digenea</taxon>
        <taxon>Plagiorchiida</taxon>
        <taxon>Troglotremata</taxon>
        <taxon>Troglotrematidae</taxon>
        <taxon>Paragonimus</taxon>
    </lineage>
</organism>
<reference evidence="2 3" key="1">
    <citation type="submission" date="2019-07" db="EMBL/GenBank/DDBJ databases">
        <title>Annotation for the trematode Paragonimus westermani.</title>
        <authorList>
            <person name="Choi Y.-J."/>
        </authorList>
    </citation>
    <scope>NUCLEOTIDE SEQUENCE [LARGE SCALE GENOMIC DNA]</scope>
    <source>
        <strain evidence="2">180907_Pwestermani</strain>
    </source>
</reference>
<dbReference type="Proteomes" id="UP000699462">
    <property type="component" value="Unassembled WGS sequence"/>
</dbReference>
<protein>
    <submittedName>
        <fullName evidence="2">Uncharacterized protein</fullName>
    </submittedName>
</protein>
<evidence type="ECO:0000313" key="2">
    <source>
        <dbReference type="EMBL" id="KAF8570996.1"/>
    </source>
</evidence>
<feature type="compositionally biased region" description="Low complexity" evidence="1">
    <location>
        <begin position="188"/>
        <end position="197"/>
    </location>
</feature>
<name>A0A8T0DUH2_9TREM</name>
<dbReference type="EMBL" id="JTDF01000773">
    <property type="protein sequence ID" value="KAF8570996.1"/>
    <property type="molecule type" value="Genomic_DNA"/>
</dbReference>
<gene>
    <name evidence="2" type="ORF">P879_00044</name>
</gene>
<sequence length="229" mass="24957">MIYNPNSTVLLGAASRLLPPNIGPDPTRSVGDTLSRLDMYHSSNDLAPIAHQSFSTGSQSSPPTHILTTCSTHRAPNQDQVSEMCISDSGPISVLLNTAAPTISVFVPPVDSTPTISTQLRLHPNEIQHDSSGSIIPTNGVSHYLTHTNHTYAFTEQTPTNLPTPFLHQQQIYATVATVVHDHHQQQHHLQQPNDQQGPHAHFYSPSLHSMSSNLLAQPELTVSRTSYS</sequence>
<proteinExistence type="predicted"/>
<accession>A0A8T0DUH2</accession>
<dbReference type="OrthoDB" id="6257059at2759"/>
<evidence type="ECO:0000256" key="1">
    <source>
        <dbReference type="SAM" id="MobiDB-lite"/>
    </source>
</evidence>
<feature type="region of interest" description="Disordered" evidence="1">
    <location>
        <begin position="182"/>
        <end position="207"/>
    </location>
</feature>
<keyword evidence="3" id="KW-1185">Reference proteome</keyword>
<comment type="caution">
    <text evidence="2">The sequence shown here is derived from an EMBL/GenBank/DDBJ whole genome shotgun (WGS) entry which is preliminary data.</text>
</comment>
<evidence type="ECO:0000313" key="3">
    <source>
        <dbReference type="Proteomes" id="UP000699462"/>
    </source>
</evidence>